<comment type="caution">
    <text evidence="1">The sequence shown here is derived from an EMBL/GenBank/DDBJ whole genome shotgun (WGS) entry which is preliminary data.</text>
</comment>
<keyword evidence="2" id="KW-1185">Reference proteome</keyword>
<protein>
    <submittedName>
        <fullName evidence="1">Uncharacterized protein</fullName>
    </submittedName>
</protein>
<dbReference type="RefSeq" id="WP_204289632.1">
    <property type="nucleotide sequence ID" value="NZ_BAABEJ010000047.1"/>
</dbReference>
<dbReference type="Proteomes" id="UP000651728">
    <property type="component" value="Unassembled WGS sequence"/>
</dbReference>
<evidence type="ECO:0000313" key="1">
    <source>
        <dbReference type="EMBL" id="GIH36978.1"/>
    </source>
</evidence>
<gene>
    <name evidence="1" type="ORF">Mam01_71420</name>
</gene>
<organism evidence="1 2">
    <name type="scientific">Microbispora amethystogenes</name>
    <dbReference type="NCBI Taxonomy" id="1427754"/>
    <lineage>
        <taxon>Bacteria</taxon>
        <taxon>Bacillati</taxon>
        <taxon>Actinomycetota</taxon>
        <taxon>Actinomycetes</taxon>
        <taxon>Streptosporangiales</taxon>
        <taxon>Streptosporangiaceae</taxon>
        <taxon>Microbispora</taxon>
    </lineage>
</organism>
<reference evidence="1 2" key="1">
    <citation type="submission" date="2021-01" db="EMBL/GenBank/DDBJ databases">
        <title>Whole genome shotgun sequence of Microbispora amethystogenes NBRC 101907.</title>
        <authorList>
            <person name="Komaki H."/>
            <person name="Tamura T."/>
        </authorList>
    </citation>
    <scope>NUCLEOTIDE SEQUENCE [LARGE SCALE GENOMIC DNA]</scope>
    <source>
        <strain evidence="1 2">NBRC 101907</strain>
    </source>
</reference>
<dbReference type="EMBL" id="BOOB01000086">
    <property type="protein sequence ID" value="GIH36978.1"/>
    <property type="molecule type" value="Genomic_DNA"/>
</dbReference>
<evidence type="ECO:0000313" key="2">
    <source>
        <dbReference type="Proteomes" id="UP000651728"/>
    </source>
</evidence>
<accession>A0ABQ4FQG0</accession>
<sequence length="650" mass="69131">MTSPSGDFCGIDPAAMNAMAADLRRAADRLTTFSSDFEGLFRANGVSTTPLTQVTAIADWGRGQVPKLSERAELIKALNGTGDDTFARLPDALDSFATGRGLGLTYGTGIFENSDFTSETKGELAHEHIKEIAALAKDPAAAAAFFATLPAKVRDALPDLLMNTGSPTAKEDLAAFSAALGAALRAPGRIPAVERLKAELVSKPADRGVAWNRLTLLVGAKAPTDVRVAAARALALDDFMKNPRQDWLGGSASLSRTYGYSPDTIPLALEVLVGEGKAARTAFAQLGGDGVKLSPVEMMKRFLDYSKTVGSGNEIAGAFGRALATASGAYDEKDGAHSTEAARFAFDVIREMPKLGVPYPMRTSMAEIAGSYATEFTEGANLGDANRTQPSAFGPVKTIVPGLNPVFRLSPKDTYEFVKTFADSAAHIKPFEEGMGNLTDRLVNTAAKMDHGKSTDHLERAMRALGYVAGLQFATEREVQGKLDAEDQARVKAEMFAYGLGLGVTGFAISGVAGQILWLGVSTFTPLGVEPAITPEKSRLSELDVRDRAAWMARETWLANILLSNGFKAKVPPNDPRFSKAPIAGADGKLLPFSEIAKNKEAVRNFDNWLIANGSGGLDDRILGEVQTSLEERFAGARKVAETRGPSPYE</sequence>
<proteinExistence type="predicted"/>
<name>A0ABQ4FQG0_9ACTN</name>